<evidence type="ECO:0000256" key="1">
    <source>
        <dbReference type="SAM" id="MobiDB-lite"/>
    </source>
</evidence>
<dbReference type="Pfam" id="PF12879">
    <property type="entry name" value="SICA_C"/>
    <property type="match status" value="1"/>
</dbReference>
<dbReference type="Pfam" id="PF12887">
    <property type="entry name" value="SICA_alpha"/>
    <property type="match status" value="1"/>
</dbReference>
<proteinExistence type="predicted"/>
<dbReference type="EMBL" id="CP016246">
    <property type="protein sequence ID" value="ANQ07733.1"/>
    <property type="molecule type" value="Genomic_DNA"/>
</dbReference>
<accession>A0A1B1DY70</accession>
<name>A0A1B1DY70_9APIC</name>
<evidence type="ECO:0000259" key="3">
    <source>
        <dbReference type="Pfam" id="PF12878"/>
    </source>
</evidence>
<evidence type="ECO:0000259" key="4">
    <source>
        <dbReference type="Pfam" id="PF12879"/>
    </source>
</evidence>
<feature type="compositionally biased region" description="Basic and acidic residues" evidence="1">
    <location>
        <begin position="549"/>
        <end position="568"/>
    </location>
</feature>
<feature type="domain" description="Schizont-infected cell agglutination C-terminal" evidence="4">
    <location>
        <begin position="860"/>
        <end position="1008"/>
    </location>
</feature>
<feature type="compositionally biased region" description="Basic and acidic residues" evidence="1">
    <location>
        <begin position="805"/>
        <end position="817"/>
    </location>
</feature>
<evidence type="ECO:0000259" key="5">
    <source>
        <dbReference type="Pfam" id="PF12887"/>
    </source>
</evidence>
<dbReference type="GeneID" id="30909064"/>
<dbReference type="VEuPathDB" id="PlasmoDB:PCOAH_00023360"/>
<gene>
    <name evidence="6" type="ORF">PCOAH_00023360</name>
</gene>
<dbReference type="Proteomes" id="UP000092716">
    <property type="component" value="Chromosome 8"/>
</dbReference>
<feature type="domain" description="Schizont-infected cell agglutination extracellular beta" evidence="3">
    <location>
        <begin position="589"/>
        <end position="746"/>
    </location>
</feature>
<feature type="transmembrane region" description="Helical" evidence="2">
    <location>
        <begin position="841"/>
        <end position="862"/>
    </location>
</feature>
<dbReference type="InterPro" id="IPR024288">
    <property type="entry name" value="SICA_C"/>
</dbReference>
<dbReference type="InterPro" id="IPR024290">
    <property type="entry name" value="SICA_extracell_a"/>
</dbReference>
<feature type="domain" description="Schizont-infected cell agglutination extracellular alpha" evidence="5">
    <location>
        <begin position="38"/>
        <end position="193"/>
    </location>
</feature>
<keyword evidence="2" id="KW-1133">Transmembrane helix</keyword>
<reference evidence="7" key="1">
    <citation type="submission" date="2016-06" db="EMBL/GenBank/DDBJ databases">
        <title>First high quality genome sequence of Plasmodium coatneyi using continuous long reads from single molecule, real-time sequencing.</title>
        <authorList>
            <person name="Chien J.-T."/>
            <person name="Pakala S.B."/>
            <person name="Geraldo J.A."/>
            <person name="Lapp S.A."/>
            <person name="Barnwell J.W."/>
            <person name="Kissinger J.C."/>
            <person name="Galinski M.R."/>
            <person name="Humphrey J.C."/>
        </authorList>
    </citation>
    <scope>NUCLEOTIDE SEQUENCE [LARGE SCALE GENOMIC DNA]</scope>
    <source>
        <strain evidence="7">Hackeri</strain>
    </source>
</reference>
<dbReference type="InterPro" id="IPR024285">
    <property type="entry name" value="SICA_extracell_b"/>
</dbReference>
<keyword evidence="7" id="KW-1185">Reference proteome</keyword>
<dbReference type="RefSeq" id="XP_019914428.1">
    <property type="nucleotide sequence ID" value="XM_020059143.1"/>
</dbReference>
<evidence type="ECO:0000313" key="7">
    <source>
        <dbReference type="Proteomes" id="UP000092716"/>
    </source>
</evidence>
<dbReference type="OrthoDB" id="447516at2759"/>
<protein>
    <submittedName>
        <fullName evidence="6">SICA antigen</fullName>
    </submittedName>
</protein>
<dbReference type="Pfam" id="PF12878">
    <property type="entry name" value="SICA_beta"/>
    <property type="match status" value="1"/>
</dbReference>
<keyword evidence="2" id="KW-0812">Transmembrane</keyword>
<dbReference type="KEGG" id="pcot:PCOAH_00023360"/>
<feature type="region of interest" description="Disordered" evidence="1">
    <location>
        <begin position="778"/>
        <end position="823"/>
    </location>
</feature>
<evidence type="ECO:0000256" key="2">
    <source>
        <dbReference type="SAM" id="Phobius"/>
    </source>
</evidence>
<feature type="region of interest" description="Disordered" evidence="1">
    <location>
        <begin position="533"/>
        <end position="582"/>
    </location>
</feature>
<evidence type="ECO:0000313" key="6">
    <source>
        <dbReference type="EMBL" id="ANQ07733.1"/>
    </source>
</evidence>
<organism evidence="6 7">
    <name type="scientific">Plasmodium coatneyi</name>
    <dbReference type="NCBI Taxonomy" id="208452"/>
    <lineage>
        <taxon>Eukaryota</taxon>
        <taxon>Sar</taxon>
        <taxon>Alveolata</taxon>
        <taxon>Apicomplexa</taxon>
        <taxon>Aconoidasida</taxon>
        <taxon>Haemosporida</taxon>
        <taxon>Plasmodiidae</taxon>
        <taxon>Plasmodium</taxon>
    </lineage>
</organism>
<keyword evidence="2" id="KW-0472">Membrane</keyword>
<dbReference type="AlphaFoldDB" id="A0A1B1DY70"/>
<sequence>MAPAGVVKSTGGEMITRGKFNFMSQLLPRWIRKYGIGSVDNIGDHVWKDIEGMFEELIRRLNDDSTEEKTLCVDIDKEDTTNTTIKKELCKALIRIIYFVSGIKAGSGIEKGWKGGKDKGADAYLRCVVGKVTTVKLFEDHCRINEVSKYVKQKVEEKLKEYGVQGRYEKCKLVESEGINVGKKFVGEQIDKWAEVIKSSTGKIPTIVEYNNCVNDNDVRKGKGAEKNRKREHFLELLGIKEEELTKLADTTGSLSKDQMNTVLQTLKDKLKKKKTPYQCSKKKDNGGFLEDEELNISDWFTAFSNNVTEEDEAQYNELQGLLALCQHDEDDEEIKKLNLNKYGKFCEIMVRNILLVTDVGKEYKSKQQSPSPCNKSVKGISVCDLLNVWAYYMEWFCAPRSVMEHAFKRVKEVRGEMPGDENYAECALDDVPNIPYGDGNNILPEVYYFFLTNMLYYKMAEATKEEWCADKDQRSYTKNVSEFVSPERADPVVADDGKLNKLKSLVEMVAEGMEQEKKEEEEVLKDLQRTVQDATAEQPPLPSSEEGDPGKETSNHKDEQVDQDLKTPKIVIPPKTKPGEDCNGKTSCEFVKCVAEEWRSIRNNQEWPKLWEDTTNMIQSLTNAISGKDTSDVSQYCTDNKEESKSLNAEEKAACESIARGLQYIYSIKLEEKQGNRVEHQRFKQTMSCVILNALIKKLKDEKKESCSVDKGISKAFESTNEIKKNKCKEGPCVPCTQEYDQNCNVAEGTVREKLEGIFNERNDQIQQVLNAICPDPPPLPQSTLRSEEDQELPSIPPLLPTESEGRPAGGREKASEAVLESSKAAALRNPIDPSDLTPYLPLPPVFLAISAMTYLLWKYFGMLSKRRKRYRRAHQVRGPSLEQQIVDHVDQPGPREYTIVKERKPRSVPKGKTKSQKKQDLCRRVDPRAGVRRRMIIDIHLEVLDECQKEDLHSTKEDFFEILVQEFMGSKYMEEGNVPKEQVPSLDSGLRVDVPKEQVPCSDSGF</sequence>